<keyword evidence="2" id="KW-0808">Transferase</keyword>
<dbReference type="SUPFAM" id="SSF53335">
    <property type="entry name" value="S-adenosyl-L-methionine-dependent methyltransferases"/>
    <property type="match status" value="1"/>
</dbReference>
<comment type="caution">
    <text evidence="2">The sequence shown here is derived from an EMBL/GenBank/DDBJ whole genome shotgun (WGS) entry which is preliminary data.</text>
</comment>
<protein>
    <submittedName>
        <fullName evidence="2">Class I SAM-dependent methyltransferase</fullName>
    </submittedName>
</protein>
<dbReference type="EMBL" id="JBHLUH010000053">
    <property type="protein sequence ID" value="MFC0530950.1"/>
    <property type="molecule type" value="Genomic_DNA"/>
</dbReference>
<dbReference type="InterPro" id="IPR041698">
    <property type="entry name" value="Methyltransf_25"/>
</dbReference>
<name>A0ABV6M8A3_9ACTN</name>
<organism evidence="2 3">
    <name type="scientific">Phytohabitans kaempferiae</name>
    <dbReference type="NCBI Taxonomy" id="1620943"/>
    <lineage>
        <taxon>Bacteria</taxon>
        <taxon>Bacillati</taxon>
        <taxon>Actinomycetota</taxon>
        <taxon>Actinomycetes</taxon>
        <taxon>Micromonosporales</taxon>
        <taxon>Micromonosporaceae</taxon>
    </lineage>
</organism>
<feature type="domain" description="Methyltransferase" evidence="1">
    <location>
        <begin position="52"/>
        <end position="146"/>
    </location>
</feature>
<evidence type="ECO:0000313" key="3">
    <source>
        <dbReference type="Proteomes" id="UP001589867"/>
    </source>
</evidence>
<dbReference type="PANTHER" id="PTHR42912:SF93">
    <property type="entry name" value="N6-ADENOSINE-METHYLTRANSFERASE TMT1A"/>
    <property type="match status" value="1"/>
</dbReference>
<dbReference type="Proteomes" id="UP001589867">
    <property type="component" value="Unassembled WGS sequence"/>
</dbReference>
<sequence>MIGEHCVAGDVDRWLREWESMMDGFLPGRGDLMMAGMQTAETVLGQAPVAALDLGGGPGTTTRKLLRRWPACAVSLLDLDPVLLALARLAAPGAAVRQADLSSARWRMAAGGPYDLVLAVMTLHYLPEGRVRQLYAEIRRSLRPGGLLLVAEPMRQRARREHP</sequence>
<evidence type="ECO:0000313" key="2">
    <source>
        <dbReference type="EMBL" id="MFC0530950.1"/>
    </source>
</evidence>
<dbReference type="InterPro" id="IPR050508">
    <property type="entry name" value="Methyltransf_Superfamily"/>
</dbReference>
<keyword evidence="3" id="KW-1185">Reference proteome</keyword>
<dbReference type="CDD" id="cd02440">
    <property type="entry name" value="AdoMet_MTases"/>
    <property type="match status" value="1"/>
</dbReference>
<dbReference type="PANTHER" id="PTHR42912">
    <property type="entry name" value="METHYLTRANSFERASE"/>
    <property type="match status" value="1"/>
</dbReference>
<dbReference type="RefSeq" id="WP_377254512.1">
    <property type="nucleotide sequence ID" value="NZ_JBHLUH010000053.1"/>
</dbReference>
<dbReference type="InterPro" id="IPR029063">
    <property type="entry name" value="SAM-dependent_MTases_sf"/>
</dbReference>
<proteinExistence type="predicted"/>
<accession>A0ABV6M8A3</accession>
<keyword evidence="2" id="KW-0489">Methyltransferase</keyword>
<dbReference type="GO" id="GO:0008168">
    <property type="term" value="F:methyltransferase activity"/>
    <property type="evidence" value="ECO:0007669"/>
    <property type="project" value="UniProtKB-KW"/>
</dbReference>
<dbReference type="GO" id="GO:0032259">
    <property type="term" value="P:methylation"/>
    <property type="evidence" value="ECO:0007669"/>
    <property type="project" value="UniProtKB-KW"/>
</dbReference>
<reference evidence="2 3" key="1">
    <citation type="submission" date="2024-09" db="EMBL/GenBank/DDBJ databases">
        <authorList>
            <person name="Sun Q."/>
            <person name="Mori K."/>
        </authorList>
    </citation>
    <scope>NUCLEOTIDE SEQUENCE [LARGE SCALE GENOMIC DNA]</scope>
    <source>
        <strain evidence="2 3">TBRC 3947</strain>
    </source>
</reference>
<gene>
    <name evidence="2" type="ORF">ACFFIA_25230</name>
</gene>
<dbReference type="Pfam" id="PF13649">
    <property type="entry name" value="Methyltransf_25"/>
    <property type="match status" value="1"/>
</dbReference>
<dbReference type="Gene3D" id="3.40.50.150">
    <property type="entry name" value="Vaccinia Virus protein VP39"/>
    <property type="match status" value="1"/>
</dbReference>
<evidence type="ECO:0000259" key="1">
    <source>
        <dbReference type="Pfam" id="PF13649"/>
    </source>
</evidence>